<feature type="domain" description="DUF630" evidence="4">
    <location>
        <begin position="1"/>
        <end position="59"/>
    </location>
</feature>
<dbReference type="InterPro" id="IPR006867">
    <property type="entry name" value="DUF632"/>
</dbReference>
<dbReference type="PANTHER" id="PTHR21450">
    <property type="entry name" value="PROTEIN ALTERED PHOSPHATE STARVATION RESPONSE 1"/>
    <property type="match status" value="1"/>
</dbReference>
<dbReference type="Proteomes" id="UP001085076">
    <property type="component" value="Miscellaneous, Linkage group lg04"/>
</dbReference>
<feature type="compositionally biased region" description="Pro residues" evidence="2">
    <location>
        <begin position="73"/>
        <end position="97"/>
    </location>
</feature>
<evidence type="ECO:0000256" key="2">
    <source>
        <dbReference type="SAM" id="MobiDB-lite"/>
    </source>
</evidence>
<feature type="domain" description="DUF632" evidence="3">
    <location>
        <begin position="241"/>
        <end position="541"/>
    </location>
</feature>
<feature type="region of interest" description="Disordered" evidence="2">
    <location>
        <begin position="67"/>
        <end position="164"/>
    </location>
</feature>
<dbReference type="PANTHER" id="PTHR21450:SF21">
    <property type="entry name" value="REDUCTASE SUBUNIT C, PUTATIVE (DUF630 AND DUF632)-RELATED"/>
    <property type="match status" value="1"/>
</dbReference>
<feature type="compositionally biased region" description="Acidic residues" evidence="2">
    <location>
        <begin position="116"/>
        <end position="128"/>
    </location>
</feature>
<dbReference type="SUPFAM" id="SSF101447">
    <property type="entry name" value="Formin homology 2 domain (FH2 domain)"/>
    <property type="match status" value="1"/>
</dbReference>
<feature type="compositionally biased region" description="Low complexity" evidence="2">
    <location>
        <begin position="152"/>
        <end position="162"/>
    </location>
</feature>
<accession>A0A9D5CLT4</accession>
<evidence type="ECO:0000313" key="5">
    <source>
        <dbReference type="EMBL" id="KAJ0975716.1"/>
    </source>
</evidence>
<dbReference type="AlphaFoldDB" id="A0A9D5CLT4"/>
<evidence type="ECO:0000256" key="1">
    <source>
        <dbReference type="SAM" id="Coils"/>
    </source>
</evidence>
<dbReference type="EMBL" id="JAGGNH010000004">
    <property type="protein sequence ID" value="KAJ0975716.1"/>
    <property type="molecule type" value="Genomic_DNA"/>
</dbReference>
<name>A0A9D5CLT4_9LILI</name>
<gene>
    <name evidence="5" type="ORF">J5N97_017681</name>
</gene>
<keyword evidence="6" id="KW-1185">Reference proteome</keyword>
<comment type="caution">
    <text evidence="5">The sequence shown here is derived from an EMBL/GenBank/DDBJ whole genome shotgun (WGS) entry which is preliminary data.</text>
</comment>
<evidence type="ECO:0000259" key="4">
    <source>
        <dbReference type="Pfam" id="PF04783"/>
    </source>
</evidence>
<dbReference type="Pfam" id="PF04782">
    <property type="entry name" value="DUF632"/>
    <property type="match status" value="1"/>
</dbReference>
<protein>
    <submittedName>
        <fullName evidence="5">Uncharacterized protein</fullName>
    </submittedName>
</protein>
<feature type="coiled-coil region" evidence="1">
    <location>
        <begin position="324"/>
        <end position="391"/>
    </location>
</feature>
<reference evidence="5" key="1">
    <citation type="submission" date="2021-03" db="EMBL/GenBank/DDBJ databases">
        <authorList>
            <person name="Li Z."/>
            <person name="Yang C."/>
        </authorList>
    </citation>
    <scope>NUCLEOTIDE SEQUENCE</scope>
    <source>
        <strain evidence="5">Dzin_1.0</strain>
        <tissue evidence="5">Leaf</tissue>
    </source>
</reference>
<reference evidence="5" key="2">
    <citation type="journal article" date="2022" name="Hortic Res">
        <title>The genome of Dioscorea zingiberensis sheds light on the biosynthesis, origin and evolution of the medicinally important diosgenin saponins.</title>
        <authorList>
            <person name="Li Y."/>
            <person name="Tan C."/>
            <person name="Li Z."/>
            <person name="Guo J."/>
            <person name="Li S."/>
            <person name="Chen X."/>
            <person name="Wang C."/>
            <person name="Dai X."/>
            <person name="Yang H."/>
            <person name="Song W."/>
            <person name="Hou L."/>
            <person name="Xu J."/>
            <person name="Tong Z."/>
            <person name="Xu A."/>
            <person name="Yuan X."/>
            <person name="Wang W."/>
            <person name="Yang Q."/>
            <person name="Chen L."/>
            <person name="Sun Z."/>
            <person name="Wang K."/>
            <person name="Pan B."/>
            <person name="Chen J."/>
            <person name="Bao Y."/>
            <person name="Liu F."/>
            <person name="Qi X."/>
            <person name="Gang D.R."/>
            <person name="Wen J."/>
            <person name="Li J."/>
        </authorList>
    </citation>
    <scope>NUCLEOTIDE SEQUENCE</scope>
    <source>
        <strain evidence="5">Dzin_1.0</strain>
    </source>
</reference>
<keyword evidence="1" id="KW-0175">Coiled coil</keyword>
<proteinExistence type="predicted"/>
<dbReference type="OrthoDB" id="1919226at2759"/>
<organism evidence="5 6">
    <name type="scientific">Dioscorea zingiberensis</name>
    <dbReference type="NCBI Taxonomy" id="325984"/>
    <lineage>
        <taxon>Eukaryota</taxon>
        <taxon>Viridiplantae</taxon>
        <taxon>Streptophyta</taxon>
        <taxon>Embryophyta</taxon>
        <taxon>Tracheophyta</taxon>
        <taxon>Spermatophyta</taxon>
        <taxon>Magnoliopsida</taxon>
        <taxon>Liliopsida</taxon>
        <taxon>Dioscoreales</taxon>
        <taxon>Dioscoreaceae</taxon>
        <taxon>Dioscorea</taxon>
    </lineage>
</organism>
<sequence>MGCVHSRVENEEAVRRCKERRRLMKQLLSCRAELAAAHMAYLQSLRNTGATLRQFTEAESVAPVSSPLHLVLPPSPPPPPPPPPPPLPPSPPPPPFSPDERKGGATLEKSSIVEGSTDDEDDDDELDLDSCMPPMPPLHGSAWDFLDPFGPPSSSTSSSPVPVRKDEGAVLQAGEEENWAETNTEFAEDEEEVDAVRNVVLNPMKEKSLMRDLADDTSSVVSGFTRDTDMAVVVWRSKKTLLGIVKELDDYFLKAAAGGKDLAVLLDSNRRRLDWDFEEQKGKRSKSAKVFNALSWSWSSKSLQSCRDGHFGGTGDTCRPGNHCTTLEKIYAEEQRLYKEVKEEEIAKYEHRKKTLLLQKLEAGDHDCSKAEKARTNIEYLQSRILSLQESINGTCLSISKLRDEELHPQLLEFSTGLMHMWRTMYECHQVQNHISQQVNLLDNQPGTEPTTDTHRQATVQLENEVMSWYSSFCNLLRCQREYVHVLNRWVRLTDCLPDIDDQTGSAIGIRVLGEEWQLALDRLPDKVTADAIKSFVSVIHSIVEQQIEEQNLQKRSGRLESRLEKELDSLAEFDRHNENIMAGNQDQMAEARQHLLSSKHVKLDGLKKRVEDEKAKYFNSVRLSRAMTLNKLHTSLPTVFQALMGFSSVCVQAFEGIQRPQSEANEGVSPLHS</sequence>
<dbReference type="InterPro" id="IPR006868">
    <property type="entry name" value="DUF630"/>
</dbReference>
<evidence type="ECO:0000259" key="3">
    <source>
        <dbReference type="Pfam" id="PF04782"/>
    </source>
</evidence>
<dbReference type="Pfam" id="PF04783">
    <property type="entry name" value="DUF630"/>
    <property type="match status" value="1"/>
</dbReference>
<evidence type="ECO:0000313" key="6">
    <source>
        <dbReference type="Proteomes" id="UP001085076"/>
    </source>
</evidence>